<comment type="caution">
    <text evidence="5">The sequence shown here is derived from an EMBL/GenBank/DDBJ whole genome shotgun (WGS) entry which is preliminary data.</text>
</comment>
<proteinExistence type="predicted"/>
<accession>A0A1E3ABT0</accession>
<dbReference type="Proteomes" id="UP000094067">
    <property type="component" value="Unassembled WGS sequence"/>
</dbReference>
<sequence length="282" mass="31275">MEITKKEIKERLYELGADLCGIAGVDRFGEAPEGYHPLDVLPSCQSVIVFACRFPAGTLACKTGVPYTVVRNILSDKMDKMAVQFCADMEKFHVLAVPLRTNGSEMDEKTGRWRSIVSAKHAAQAAGLGTIGRNTLLLTPEYGSMVWLSVILTELALEADELKADICNNCNLCVEICPVNALESPEMNQNACWDYAFGEVKGDWRISCHRCRDICPFLLGTENKAMNRENRSNCETDGKRIPVPSIYNAAEKICSLFPQISSLSSNLVNPYFSYNPFSPLTR</sequence>
<dbReference type="Pfam" id="PF00037">
    <property type="entry name" value="Fer4"/>
    <property type="match status" value="1"/>
</dbReference>
<evidence type="ECO:0000259" key="4">
    <source>
        <dbReference type="PROSITE" id="PS51379"/>
    </source>
</evidence>
<evidence type="ECO:0000256" key="2">
    <source>
        <dbReference type="ARBA" id="ARBA00023004"/>
    </source>
</evidence>
<dbReference type="SUPFAM" id="SSF46548">
    <property type="entry name" value="alpha-helical ferredoxin"/>
    <property type="match status" value="1"/>
</dbReference>
<keyword evidence="2" id="KW-0408">Iron</keyword>
<reference evidence="5 6" key="1">
    <citation type="submission" date="2016-07" db="EMBL/GenBank/DDBJ databases">
        <title>Characterization of isolates of Eisenbergiella tayi derived from blood cultures, using whole genome sequencing.</title>
        <authorList>
            <person name="Burdz T."/>
            <person name="Wiebe D."/>
            <person name="Huynh C."/>
            <person name="Bernard K."/>
        </authorList>
    </citation>
    <scope>NUCLEOTIDE SEQUENCE [LARGE SCALE GENOMIC DNA]</scope>
    <source>
        <strain evidence="5 6">NML 110608</strain>
    </source>
</reference>
<dbReference type="GO" id="GO:0051536">
    <property type="term" value="F:iron-sulfur cluster binding"/>
    <property type="evidence" value="ECO:0007669"/>
    <property type="project" value="UniProtKB-KW"/>
</dbReference>
<evidence type="ECO:0000313" key="6">
    <source>
        <dbReference type="Proteomes" id="UP000094067"/>
    </source>
</evidence>
<gene>
    <name evidence="5" type="primary">queG</name>
    <name evidence="5" type="ORF">BEI61_02124</name>
</gene>
<dbReference type="PROSITE" id="PS51379">
    <property type="entry name" value="4FE4S_FER_2"/>
    <property type="match status" value="1"/>
</dbReference>
<keyword evidence="1" id="KW-0479">Metal-binding</keyword>
<dbReference type="InterPro" id="IPR017896">
    <property type="entry name" value="4Fe4S_Fe-S-bd"/>
</dbReference>
<organism evidence="5 6">
    <name type="scientific">Eisenbergiella tayi</name>
    <dbReference type="NCBI Taxonomy" id="1432052"/>
    <lineage>
        <taxon>Bacteria</taxon>
        <taxon>Bacillati</taxon>
        <taxon>Bacillota</taxon>
        <taxon>Clostridia</taxon>
        <taxon>Lachnospirales</taxon>
        <taxon>Lachnospiraceae</taxon>
        <taxon>Eisenbergiella</taxon>
    </lineage>
</organism>
<dbReference type="InterPro" id="IPR017900">
    <property type="entry name" value="4Fe4S_Fe_S_CS"/>
</dbReference>
<feature type="domain" description="4Fe-4S ferredoxin-type" evidence="4">
    <location>
        <begin position="158"/>
        <end position="187"/>
    </location>
</feature>
<dbReference type="PANTHER" id="PTHR42827">
    <property type="entry name" value="IRON-SULFUR CLUSTER-BINDING PROTEIN-RELATED"/>
    <property type="match status" value="1"/>
</dbReference>
<dbReference type="EC" id="1.1.-.-" evidence="5"/>
<evidence type="ECO:0000256" key="1">
    <source>
        <dbReference type="ARBA" id="ARBA00022723"/>
    </source>
</evidence>
<dbReference type="PANTHER" id="PTHR42827:SF1">
    <property type="entry name" value="IRON-SULFUR CLUSTER-BINDING PROTEIN"/>
    <property type="match status" value="1"/>
</dbReference>
<keyword evidence="3" id="KW-0411">Iron-sulfur</keyword>
<dbReference type="PROSITE" id="PS00198">
    <property type="entry name" value="4FE4S_FER_1"/>
    <property type="match status" value="1"/>
</dbReference>
<keyword evidence="5" id="KW-0560">Oxidoreductase</keyword>
<dbReference type="GO" id="GO:0016491">
    <property type="term" value="F:oxidoreductase activity"/>
    <property type="evidence" value="ECO:0007669"/>
    <property type="project" value="UniProtKB-KW"/>
</dbReference>
<dbReference type="AlphaFoldDB" id="A0A1E3ABT0"/>
<dbReference type="RefSeq" id="WP_242878332.1">
    <property type="nucleotide sequence ID" value="NZ_DAWDRA010000207.1"/>
</dbReference>
<evidence type="ECO:0000256" key="3">
    <source>
        <dbReference type="ARBA" id="ARBA00023014"/>
    </source>
</evidence>
<dbReference type="GO" id="GO:0046872">
    <property type="term" value="F:metal ion binding"/>
    <property type="evidence" value="ECO:0007669"/>
    <property type="project" value="UniProtKB-KW"/>
</dbReference>
<name>A0A1E3ABT0_9FIRM</name>
<dbReference type="PATRIC" id="fig|1432052.4.peg.2378"/>
<dbReference type="EMBL" id="MCGH01000002">
    <property type="protein sequence ID" value="ODM06235.1"/>
    <property type="molecule type" value="Genomic_DNA"/>
</dbReference>
<protein>
    <submittedName>
        <fullName evidence="5">Epoxyqueuosine reductase</fullName>
        <ecNumber evidence="5">1.1.-.-</ecNumber>
    </submittedName>
</protein>
<evidence type="ECO:0000313" key="5">
    <source>
        <dbReference type="EMBL" id="ODM06235.1"/>
    </source>
</evidence>
<dbReference type="Gene3D" id="3.30.70.20">
    <property type="match status" value="1"/>
</dbReference>